<evidence type="ECO:0000256" key="7">
    <source>
        <dbReference type="ARBA" id="ARBA00035273"/>
    </source>
</evidence>
<comment type="similarity">
    <text evidence="2">Belongs to the bacterial ribosomal protein bL35 family.</text>
</comment>
<evidence type="ECO:0000256" key="8">
    <source>
        <dbReference type="ARBA" id="ARBA00035418"/>
    </source>
</evidence>
<evidence type="ECO:0000256" key="4">
    <source>
        <dbReference type="ARBA" id="ARBA00022980"/>
    </source>
</evidence>
<dbReference type="PANTHER" id="PTHR15909:SF0">
    <property type="entry name" value="LARGE RIBOSOMAL SUBUNIT PROTEIN BL35M"/>
    <property type="match status" value="1"/>
</dbReference>
<keyword evidence="3" id="KW-0809">Transit peptide</keyword>
<evidence type="ECO:0000313" key="10">
    <source>
        <dbReference type="Proteomes" id="UP001107558"/>
    </source>
</evidence>
<dbReference type="AlphaFoldDB" id="A0A9J6BJZ5"/>
<keyword evidence="10" id="KW-1185">Reference proteome</keyword>
<evidence type="ECO:0000313" key="9">
    <source>
        <dbReference type="EMBL" id="KAG5670050.1"/>
    </source>
</evidence>
<dbReference type="EMBL" id="JADBJN010000003">
    <property type="protein sequence ID" value="KAG5670050.1"/>
    <property type="molecule type" value="Genomic_DNA"/>
</dbReference>
<dbReference type="OrthoDB" id="5847109at2759"/>
<dbReference type="InterPro" id="IPR037229">
    <property type="entry name" value="Ribosomal_bL35_sf"/>
</dbReference>
<dbReference type="GO" id="GO:0003735">
    <property type="term" value="F:structural constituent of ribosome"/>
    <property type="evidence" value="ECO:0007669"/>
    <property type="project" value="InterPro"/>
</dbReference>
<comment type="subcellular location">
    <subcellularLocation>
        <location evidence="1">Mitochondrion</location>
    </subcellularLocation>
</comment>
<dbReference type="GO" id="GO:1990904">
    <property type="term" value="C:ribonucleoprotein complex"/>
    <property type="evidence" value="ECO:0007669"/>
    <property type="project" value="UniProtKB-KW"/>
</dbReference>
<evidence type="ECO:0000256" key="3">
    <source>
        <dbReference type="ARBA" id="ARBA00022946"/>
    </source>
</evidence>
<keyword evidence="4" id="KW-0689">Ribosomal protein</keyword>
<dbReference type="Proteomes" id="UP001107558">
    <property type="component" value="Chromosome 3"/>
</dbReference>
<dbReference type="GO" id="GO:0005739">
    <property type="term" value="C:mitochondrion"/>
    <property type="evidence" value="ECO:0007669"/>
    <property type="project" value="UniProtKB-SubCell"/>
</dbReference>
<name>A0A9J6BJZ5_POLVA</name>
<keyword evidence="6" id="KW-0687">Ribonucleoprotein</keyword>
<evidence type="ECO:0000256" key="1">
    <source>
        <dbReference type="ARBA" id="ARBA00004173"/>
    </source>
</evidence>
<dbReference type="Pfam" id="PF01632">
    <property type="entry name" value="Ribosomal_L35p"/>
    <property type="match status" value="1"/>
</dbReference>
<comment type="caution">
    <text evidence="9">The sequence shown here is derived from an EMBL/GenBank/DDBJ whole genome shotgun (WGS) entry which is preliminary data.</text>
</comment>
<dbReference type="SUPFAM" id="SSF143034">
    <property type="entry name" value="L35p-like"/>
    <property type="match status" value="1"/>
</dbReference>
<evidence type="ECO:0000256" key="2">
    <source>
        <dbReference type="ARBA" id="ARBA00006598"/>
    </source>
</evidence>
<dbReference type="PANTHER" id="PTHR15909">
    <property type="entry name" value="39S RIBOSOMAL PROTEIN L35, MITOCHONDRIAL"/>
    <property type="match status" value="1"/>
</dbReference>
<keyword evidence="5" id="KW-0496">Mitochondrion</keyword>
<dbReference type="InterPro" id="IPR021137">
    <property type="entry name" value="Ribosomal_bL35-like"/>
</dbReference>
<dbReference type="InterPro" id="IPR019338">
    <property type="entry name" value="Ribosomal_bL35m"/>
</dbReference>
<sequence>MFRSLIRPVIQGTAIYARNQSKINANDVLRKFSQLSIRPTTNIQIPLLCQPSILSNPALIQAPQVVQSRTLTKFSLRKGKRKSVKAVIKRFMRLDWGIWIRTIAGRKKRIWKKSQKQRHRARQHVFTNASQSTMLDAMVGKYWKKPKYYVNDLYTPYHSRENFRITRKKPIDWD</sequence>
<dbReference type="GO" id="GO:0006412">
    <property type="term" value="P:translation"/>
    <property type="evidence" value="ECO:0007669"/>
    <property type="project" value="InterPro"/>
</dbReference>
<reference evidence="9" key="1">
    <citation type="submission" date="2021-03" db="EMBL/GenBank/DDBJ databases">
        <title>Chromosome level genome of the anhydrobiotic midge Polypedilum vanderplanki.</title>
        <authorList>
            <person name="Yoshida Y."/>
            <person name="Kikawada T."/>
            <person name="Gusev O."/>
        </authorList>
    </citation>
    <scope>NUCLEOTIDE SEQUENCE</scope>
    <source>
        <strain evidence="9">NIAS01</strain>
        <tissue evidence="9">Whole body or cell culture</tissue>
    </source>
</reference>
<gene>
    <name evidence="9" type="ORF">PVAND_000336</name>
</gene>
<evidence type="ECO:0000256" key="5">
    <source>
        <dbReference type="ARBA" id="ARBA00023128"/>
    </source>
</evidence>
<organism evidence="9 10">
    <name type="scientific">Polypedilum vanderplanki</name>
    <name type="common">Sleeping chironomid midge</name>
    <dbReference type="NCBI Taxonomy" id="319348"/>
    <lineage>
        <taxon>Eukaryota</taxon>
        <taxon>Metazoa</taxon>
        <taxon>Ecdysozoa</taxon>
        <taxon>Arthropoda</taxon>
        <taxon>Hexapoda</taxon>
        <taxon>Insecta</taxon>
        <taxon>Pterygota</taxon>
        <taxon>Neoptera</taxon>
        <taxon>Endopterygota</taxon>
        <taxon>Diptera</taxon>
        <taxon>Nematocera</taxon>
        <taxon>Chironomoidea</taxon>
        <taxon>Chironomidae</taxon>
        <taxon>Chironominae</taxon>
        <taxon>Polypedilum</taxon>
        <taxon>Polypedilum</taxon>
    </lineage>
</organism>
<proteinExistence type="inferred from homology"/>
<protein>
    <recommendedName>
        <fullName evidence="7">Large ribosomal subunit protein bL35m</fullName>
    </recommendedName>
    <alternativeName>
        <fullName evidence="8">39S ribosomal protein L35, mitochondrial</fullName>
    </alternativeName>
</protein>
<dbReference type="GO" id="GO:0005840">
    <property type="term" value="C:ribosome"/>
    <property type="evidence" value="ECO:0007669"/>
    <property type="project" value="UniProtKB-KW"/>
</dbReference>
<evidence type="ECO:0000256" key="6">
    <source>
        <dbReference type="ARBA" id="ARBA00023274"/>
    </source>
</evidence>
<accession>A0A9J6BJZ5</accession>